<keyword evidence="1" id="KW-0472">Membrane</keyword>
<sequence>MDITSLIGLISLIISVSSLIIFLKWRKAYKAFPLAKDRQSFWRVRSIIYVDFASLVTNFIFLIILILSIVTMIHSTALDDAFLVLLCLKMIPQLFSPTYFAYHVYRVFKYGYFAQETEMNAEKGPFKNMLLSSIISICPFVILFSASVGTVMVGIGYFVSNLLCFISCHYCRSIYLKNGQYTSDLDETHMTTFARKFVITGNITCLPIVIIGLLCMLFADVELFLLIGLVVTDLLQFVRFCMNVFYIDIPAVSMMGSSVLVASTPLEAWKQG</sequence>
<protein>
    <recommendedName>
        <fullName evidence="4">DUF4013 domain-containing protein</fullName>
    </recommendedName>
</protein>
<accession>A0ABQ5KNL5</accession>
<keyword evidence="1" id="KW-1133">Transmembrane helix</keyword>
<keyword evidence="1" id="KW-0812">Transmembrane</keyword>
<reference evidence="2" key="1">
    <citation type="submission" date="2022-03" db="EMBL/GenBank/DDBJ databases">
        <title>Draft genome sequence of Aduncisulcus paluster, a free-living microaerophilic Fornicata.</title>
        <authorList>
            <person name="Yuyama I."/>
            <person name="Kume K."/>
            <person name="Tamura T."/>
            <person name="Inagaki Y."/>
            <person name="Hashimoto T."/>
        </authorList>
    </citation>
    <scope>NUCLEOTIDE SEQUENCE</scope>
    <source>
        <strain evidence="2">NY0171</strain>
    </source>
</reference>
<name>A0ABQ5KNL5_9EUKA</name>
<proteinExistence type="predicted"/>
<feature type="transmembrane region" description="Helical" evidence="1">
    <location>
        <begin position="197"/>
        <end position="219"/>
    </location>
</feature>
<keyword evidence="3" id="KW-1185">Reference proteome</keyword>
<evidence type="ECO:0008006" key="4">
    <source>
        <dbReference type="Google" id="ProtNLM"/>
    </source>
</evidence>
<feature type="transmembrane region" description="Helical" evidence="1">
    <location>
        <begin position="6"/>
        <end position="25"/>
    </location>
</feature>
<evidence type="ECO:0000256" key="1">
    <source>
        <dbReference type="SAM" id="Phobius"/>
    </source>
</evidence>
<dbReference type="EMBL" id="BQXS01010122">
    <property type="protein sequence ID" value="GKT33054.1"/>
    <property type="molecule type" value="Genomic_DNA"/>
</dbReference>
<feature type="transmembrane region" description="Helical" evidence="1">
    <location>
        <begin position="155"/>
        <end position="176"/>
    </location>
</feature>
<evidence type="ECO:0000313" key="2">
    <source>
        <dbReference type="EMBL" id="GKT33054.1"/>
    </source>
</evidence>
<feature type="transmembrane region" description="Helical" evidence="1">
    <location>
        <begin position="46"/>
        <end position="70"/>
    </location>
</feature>
<comment type="caution">
    <text evidence="2">The sequence shown here is derived from an EMBL/GenBank/DDBJ whole genome shotgun (WGS) entry which is preliminary data.</text>
</comment>
<evidence type="ECO:0000313" key="3">
    <source>
        <dbReference type="Proteomes" id="UP001057375"/>
    </source>
</evidence>
<organism evidence="2 3">
    <name type="scientific">Aduncisulcus paluster</name>
    <dbReference type="NCBI Taxonomy" id="2918883"/>
    <lineage>
        <taxon>Eukaryota</taxon>
        <taxon>Metamonada</taxon>
        <taxon>Carpediemonas-like organisms</taxon>
        <taxon>Aduncisulcus</taxon>
    </lineage>
</organism>
<dbReference type="Proteomes" id="UP001057375">
    <property type="component" value="Unassembled WGS sequence"/>
</dbReference>
<feature type="transmembrane region" description="Helical" evidence="1">
    <location>
        <begin position="82"/>
        <end position="102"/>
    </location>
</feature>
<gene>
    <name evidence="2" type="ORF">ADUPG1_007076</name>
</gene>
<feature type="transmembrane region" description="Helical" evidence="1">
    <location>
        <begin position="129"/>
        <end position="149"/>
    </location>
</feature>
<feature type="transmembrane region" description="Helical" evidence="1">
    <location>
        <begin position="225"/>
        <end position="247"/>
    </location>
</feature>